<organism evidence="2 3">
    <name type="scientific">Ramlibacter alkalitolerans</name>
    <dbReference type="NCBI Taxonomy" id="2039631"/>
    <lineage>
        <taxon>Bacteria</taxon>
        <taxon>Pseudomonadati</taxon>
        <taxon>Pseudomonadota</taxon>
        <taxon>Betaproteobacteria</taxon>
        <taxon>Burkholderiales</taxon>
        <taxon>Comamonadaceae</taxon>
        <taxon>Ramlibacter</taxon>
    </lineage>
</organism>
<keyword evidence="3" id="KW-1185">Reference proteome</keyword>
<protein>
    <recommendedName>
        <fullName evidence="4">Helix-turn-helix domain-containing protein</fullName>
    </recommendedName>
</protein>
<accession>A0ABS1JKZ6</accession>
<evidence type="ECO:0000313" key="2">
    <source>
        <dbReference type="EMBL" id="MBL0424902.1"/>
    </source>
</evidence>
<dbReference type="Proteomes" id="UP000622707">
    <property type="component" value="Unassembled WGS sequence"/>
</dbReference>
<dbReference type="RefSeq" id="WP_201688127.1">
    <property type="nucleotide sequence ID" value="NZ_JAEQND010000003.1"/>
</dbReference>
<comment type="caution">
    <text evidence="2">The sequence shown here is derived from an EMBL/GenBank/DDBJ whole genome shotgun (WGS) entry which is preliminary data.</text>
</comment>
<evidence type="ECO:0008006" key="4">
    <source>
        <dbReference type="Google" id="ProtNLM"/>
    </source>
</evidence>
<feature type="region of interest" description="Disordered" evidence="1">
    <location>
        <begin position="1"/>
        <end position="32"/>
    </location>
</feature>
<name>A0ABS1JKZ6_9BURK</name>
<gene>
    <name evidence="2" type="ORF">JI746_07265</name>
</gene>
<sequence length="156" mass="16707">MKSPSPSIATNSRANARSRSKALSSDDFTSPSESRALLAGSLLARQKRLEAGDMISTDEAAEMTGTTRVTVNSWIAKGRAIGLTQAKRGYRMPRWQFDSPMWDVLPKLSNALGTEEGWALLAFLETPLGGLDGTTPREAIERGAGARVVELAARGS</sequence>
<dbReference type="EMBL" id="JAEQND010000003">
    <property type="protein sequence ID" value="MBL0424902.1"/>
    <property type="molecule type" value="Genomic_DNA"/>
</dbReference>
<evidence type="ECO:0000313" key="3">
    <source>
        <dbReference type="Proteomes" id="UP000622707"/>
    </source>
</evidence>
<proteinExistence type="predicted"/>
<evidence type="ECO:0000256" key="1">
    <source>
        <dbReference type="SAM" id="MobiDB-lite"/>
    </source>
</evidence>
<reference evidence="2 3" key="1">
    <citation type="journal article" date="2017" name="Int. J. Syst. Evol. Microbiol.">
        <title>Ramlibacter alkalitolerans sp. nov., alkali-tolerant bacterium isolated from soil of ginseng.</title>
        <authorList>
            <person name="Lee D.H."/>
            <person name="Cha C.J."/>
        </authorList>
    </citation>
    <scope>NUCLEOTIDE SEQUENCE [LARGE SCALE GENOMIC DNA]</scope>
    <source>
        <strain evidence="2 3">KACC 19305</strain>
    </source>
</reference>